<reference evidence="1 2" key="1">
    <citation type="submission" date="2021-06" db="EMBL/GenBank/DDBJ databases">
        <title>Caerostris darwini draft genome.</title>
        <authorList>
            <person name="Kono N."/>
            <person name="Arakawa K."/>
        </authorList>
    </citation>
    <scope>NUCLEOTIDE SEQUENCE [LARGE SCALE GENOMIC DNA]</scope>
</reference>
<protein>
    <submittedName>
        <fullName evidence="1">Uncharacterized protein</fullName>
    </submittedName>
</protein>
<dbReference type="EMBL" id="BPLQ01006173">
    <property type="protein sequence ID" value="GIY20467.1"/>
    <property type="molecule type" value="Genomic_DNA"/>
</dbReference>
<gene>
    <name evidence="1" type="ORF">CDAR_293441</name>
</gene>
<evidence type="ECO:0000313" key="1">
    <source>
        <dbReference type="EMBL" id="GIY20467.1"/>
    </source>
</evidence>
<name>A0AAV4RGK4_9ARAC</name>
<sequence>MFSLHIYHTGITKNFRASRTSRAERTSLFQCTCECIPDSDAVSLRKSSPSRTRVQFLFASKSHSVRRQKECAGEGVEKRGPLAFECRLFKWIYR</sequence>
<dbReference type="Proteomes" id="UP001054837">
    <property type="component" value="Unassembled WGS sequence"/>
</dbReference>
<proteinExistence type="predicted"/>
<organism evidence="1 2">
    <name type="scientific">Caerostris darwini</name>
    <dbReference type="NCBI Taxonomy" id="1538125"/>
    <lineage>
        <taxon>Eukaryota</taxon>
        <taxon>Metazoa</taxon>
        <taxon>Ecdysozoa</taxon>
        <taxon>Arthropoda</taxon>
        <taxon>Chelicerata</taxon>
        <taxon>Arachnida</taxon>
        <taxon>Araneae</taxon>
        <taxon>Araneomorphae</taxon>
        <taxon>Entelegynae</taxon>
        <taxon>Araneoidea</taxon>
        <taxon>Araneidae</taxon>
        <taxon>Caerostris</taxon>
    </lineage>
</organism>
<accession>A0AAV4RGK4</accession>
<dbReference type="AlphaFoldDB" id="A0AAV4RGK4"/>
<keyword evidence="2" id="KW-1185">Reference proteome</keyword>
<comment type="caution">
    <text evidence="1">The sequence shown here is derived from an EMBL/GenBank/DDBJ whole genome shotgun (WGS) entry which is preliminary data.</text>
</comment>
<evidence type="ECO:0000313" key="2">
    <source>
        <dbReference type="Proteomes" id="UP001054837"/>
    </source>
</evidence>